<evidence type="ECO:0000313" key="2">
    <source>
        <dbReference type="EMBL" id="OGK31564.1"/>
    </source>
</evidence>
<organism evidence="2 3">
    <name type="scientific">Candidatus Roizmanbacteria bacterium RIFCSPHIGHO2_12_FULL_33_9</name>
    <dbReference type="NCBI Taxonomy" id="1802045"/>
    <lineage>
        <taxon>Bacteria</taxon>
        <taxon>Candidatus Roizmaniibacteriota</taxon>
    </lineage>
</organism>
<feature type="transmembrane region" description="Helical" evidence="1">
    <location>
        <begin position="248"/>
        <end position="271"/>
    </location>
</feature>
<dbReference type="Pfam" id="PF06691">
    <property type="entry name" value="DUF1189"/>
    <property type="match status" value="1"/>
</dbReference>
<dbReference type="InterPro" id="IPR009574">
    <property type="entry name" value="DUF1189"/>
</dbReference>
<feature type="transmembrane region" description="Helical" evidence="1">
    <location>
        <begin position="192"/>
        <end position="212"/>
    </location>
</feature>
<reference evidence="2 3" key="1">
    <citation type="journal article" date="2016" name="Nat. Commun.">
        <title>Thousands of microbial genomes shed light on interconnected biogeochemical processes in an aquifer system.</title>
        <authorList>
            <person name="Anantharaman K."/>
            <person name="Brown C.T."/>
            <person name="Hug L.A."/>
            <person name="Sharon I."/>
            <person name="Castelle C.J."/>
            <person name="Probst A.J."/>
            <person name="Thomas B.C."/>
            <person name="Singh A."/>
            <person name="Wilkins M.J."/>
            <person name="Karaoz U."/>
            <person name="Brodie E.L."/>
            <person name="Williams K.H."/>
            <person name="Hubbard S.S."/>
            <person name="Banfield J.F."/>
        </authorList>
    </citation>
    <scope>NUCLEOTIDE SEQUENCE [LARGE SCALE GENOMIC DNA]</scope>
</reference>
<evidence type="ECO:0008006" key="4">
    <source>
        <dbReference type="Google" id="ProtNLM"/>
    </source>
</evidence>
<dbReference type="Proteomes" id="UP000177199">
    <property type="component" value="Unassembled WGS sequence"/>
</dbReference>
<feature type="transmembrane region" description="Helical" evidence="1">
    <location>
        <begin position="169"/>
        <end position="186"/>
    </location>
</feature>
<evidence type="ECO:0000256" key="1">
    <source>
        <dbReference type="SAM" id="Phobius"/>
    </source>
</evidence>
<comment type="caution">
    <text evidence="2">The sequence shown here is derived from an EMBL/GenBank/DDBJ whole genome shotgun (WGS) entry which is preliminary data.</text>
</comment>
<accession>A0A1F7HKH6</accession>
<gene>
    <name evidence="2" type="ORF">A3F29_01240</name>
</gene>
<keyword evidence="1" id="KW-0472">Membrane</keyword>
<keyword evidence="1" id="KW-0812">Transmembrane</keyword>
<name>A0A1F7HKH6_9BACT</name>
<keyword evidence="1" id="KW-1133">Transmembrane helix</keyword>
<sequence length="278" mass="32590">MIKENMRKIKNTFINSLIPNKKFYKELLRKKLIYSFNYFLVFIFVLNLFFFIILTLKLNLPINYQNFKQFLNRFDEIPNSLIINIDNAHLSTTHNRPLLIWINNNGAKNLLAVLDETASAEKINLYDTPILLTSSEIVFMKGSKNYTTLGYPNETIRITKDKIVNAKNYVIMFLPFLVSILIFYFVAILPIILFLSSLIFLVLIILPVYLVFHLKNKKIKFEKVFQISLHSSTIPIIIFTILPLLSNVFLTLISFPLFIILEFLFICVSVYDAYLYEK</sequence>
<feature type="transmembrane region" description="Helical" evidence="1">
    <location>
        <begin position="224"/>
        <end position="242"/>
    </location>
</feature>
<proteinExistence type="predicted"/>
<protein>
    <recommendedName>
        <fullName evidence="4">DUF1189 domain-containing protein</fullName>
    </recommendedName>
</protein>
<evidence type="ECO:0000313" key="3">
    <source>
        <dbReference type="Proteomes" id="UP000177199"/>
    </source>
</evidence>
<feature type="transmembrane region" description="Helical" evidence="1">
    <location>
        <begin position="32"/>
        <end position="56"/>
    </location>
</feature>
<dbReference type="AlphaFoldDB" id="A0A1F7HKH6"/>
<dbReference type="EMBL" id="MFZV01000003">
    <property type="protein sequence ID" value="OGK31564.1"/>
    <property type="molecule type" value="Genomic_DNA"/>
</dbReference>